<dbReference type="AlphaFoldDB" id="A0A1I8MDM0"/>
<evidence type="ECO:0000256" key="6">
    <source>
        <dbReference type="ARBA" id="ARBA00022801"/>
    </source>
</evidence>
<keyword evidence="5" id="KW-0479">Metal-binding</keyword>
<dbReference type="OrthoDB" id="2668416at2759"/>
<dbReference type="EnsemblMetazoa" id="MDOA003809-RA">
    <property type="protein sequence ID" value="MDOA003809-PA"/>
    <property type="gene ID" value="MDOA003809"/>
</dbReference>
<evidence type="ECO:0000313" key="11">
    <source>
        <dbReference type="RefSeq" id="XP_005179853.1"/>
    </source>
</evidence>
<gene>
    <name evidence="9" type="primary">101898993</name>
    <name evidence="11" type="synonym">LOC101898993</name>
</gene>
<keyword evidence="4" id="KW-0540">Nuclease</keyword>
<evidence type="ECO:0000259" key="8">
    <source>
        <dbReference type="Pfam" id="PF13359"/>
    </source>
</evidence>
<proteinExistence type="inferred from homology"/>
<dbReference type="GO" id="GO:0046872">
    <property type="term" value="F:metal ion binding"/>
    <property type="evidence" value="ECO:0007669"/>
    <property type="project" value="UniProtKB-KW"/>
</dbReference>
<dbReference type="GeneID" id="101898993"/>
<dbReference type="Pfam" id="PF13359">
    <property type="entry name" value="DDE_Tnp_4"/>
    <property type="match status" value="1"/>
</dbReference>
<dbReference type="RefSeq" id="XP_005179853.1">
    <property type="nucleotide sequence ID" value="XM_005179796.3"/>
</dbReference>
<dbReference type="GO" id="GO:0004518">
    <property type="term" value="F:nuclease activity"/>
    <property type="evidence" value="ECO:0007669"/>
    <property type="project" value="UniProtKB-KW"/>
</dbReference>
<reference evidence="9" key="1">
    <citation type="submission" date="2020-05" db="UniProtKB">
        <authorList>
            <consortium name="EnsemblMetazoa"/>
        </authorList>
    </citation>
    <scope>IDENTIFICATION</scope>
    <source>
        <strain evidence="9">Aabys</strain>
    </source>
</reference>
<feature type="domain" description="DDE Tnp4" evidence="8">
    <location>
        <begin position="330"/>
        <end position="407"/>
    </location>
</feature>
<dbReference type="KEGG" id="mde:101898993"/>
<evidence type="ECO:0000313" key="9">
    <source>
        <dbReference type="EnsemblMetazoa" id="MDOA003809-PA"/>
    </source>
</evidence>
<evidence type="ECO:0000313" key="10">
    <source>
        <dbReference type="Proteomes" id="UP001652621"/>
    </source>
</evidence>
<protein>
    <submittedName>
        <fullName evidence="11">Uncharacterized protein LOC101898993</fullName>
    </submittedName>
</protein>
<dbReference type="Proteomes" id="UP001652621">
    <property type="component" value="Unplaced"/>
</dbReference>
<comment type="subcellular location">
    <subcellularLocation>
        <location evidence="2">Nucleus</location>
    </subcellularLocation>
</comment>
<evidence type="ECO:0000256" key="7">
    <source>
        <dbReference type="ARBA" id="ARBA00023242"/>
    </source>
</evidence>
<name>A0A1I8MDM0_MUSDO</name>
<comment type="similarity">
    <text evidence="3">Belongs to the HARBI1 family.</text>
</comment>
<evidence type="ECO:0000256" key="1">
    <source>
        <dbReference type="ARBA" id="ARBA00001968"/>
    </source>
</evidence>
<reference evidence="11" key="2">
    <citation type="submission" date="2025-04" db="UniProtKB">
        <authorList>
            <consortium name="RefSeq"/>
        </authorList>
    </citation>
    <scope>IDENTIFICATION</scope>
    <source>
        <strain evidence="11">Aabys</strain>
    </source>
</reference>
<dbReference type="InterPro" id="IPR027806">
    <property type="entry name" value="HARBI1_dom"/>
</dbReference>
<dbReference type="STRING" id="7370.A0A1I8MDM0"/>
<dbReference type="InterPro" id="IPR045249">
    <property type="entry name" value="HARBI1-like"/>
</dbReference>
<evidence type="ECO:0000256" key="3">
    <source>
        <dbReference type="ARBA" id="ARBA00006958"/>
    </source>
</evidence>
<organism evidence="9">
    <name type="scientific">Musca domestica</name>
    <name type="common">House fly</name>
    <dbReference type="NCBI Taxonomy" id="7370"/>
    <lineage>
        <taxon>Eukaryota</taxon>
        <taxon>Metazoa</taxon>
        <taxon>Ecdysozoa</taxon>
        <taxon>Arthropoda</taxon>
        <taxon>Hexapoda</taxon>
        <taxon>Insecta</taxon>
        <taxon>Pterygota</taxon>
        <taxon>Neoptera</taxon>
        <taxon>Endopterygota</taxon>
        <taxon>Diptera</taxon>
        <taxon>Brachycera</taxon>
        <taxon>Muscomorpha</taxon>
        <taxon>Muscoidea</taxon>
        <taxon>Muscidae</taxon>
        <taxon>Musca</taxon>
    </lineage>
</organism>
<accession>A0A1I8MDM0</accession>
<dbReference type="GO" id="GO:0005634">
    <property type="term" value="C:nucleus"/>
    <property type="evidence" value="ECO:0007669"/>
    <property type="project" value="UniProtKB-SubCell"/>
</dbReference>
<evidence type="ECO:0000256" key="2">
    <source>
        <dbReference type="ARBA" id="ARBA00004123"/>
    </source>
</evidence>
<evidence type="ECO:0000256" key="5">
    <source>
        <dbReference type="ARBA" id="ARBA00022723"/>
    </source>
</evidence>
<keyword evidence="6" id="KW-0378">Hydrolase</keyword>
<keyword evidence="10" id="KW-1185">Reference proteome</keyword>
<evidence type="ECO:0000256" key="4">
    <source>
        <dbReference type="ARBA" id="ARBA00022722"/>
    </source>
</evidence>
<dbReference type="eggNOG" id="KOG4585">
    <property type="taxonomic scope" value="Eukaryota"/>
</dbReference>
<dbReference type="PANTHER" id="PTHR22930">
    <property type="match status" value="1"/>
</dbReference>
<sequence>MEHEEISCHANGISVHFQQIERQVQTWEEIAMGYEGEHKAKLHSSLALLRLHLNNYQNFIATHRRRSIQRRRRRHQQMRNLFMQMMAEIQTQFLENFPLCIEPKVFMKLLDESQKQTTCREGLVESSSLAKNKFDFFKDILSRFTEEQWINAFHMTKENFNSICSRLKTKIEIDQHEKMQTMEAFVAMCIYTLASGKTFRAVGLLYNKPAAYVRSALCEFVNALIDNFEQHYVSMPRDQDEIMRICKGFSKASHMPPCCLGVLCVFELPTFAYSEAGCRSNDVERVIVQTLIDNRLQFRKVEVAQREPLMFLRKTNELETIPVRNDQLPYFVVAPDNYPLRSWLMQKYDQPRQSYERDFNSALSYLNIFRELALKRLFGRWQILSSTEFIEPQSKGLIARACCILHNILEQLGEIYSEEWSESCDLNKYEFKLDSCQSVEQDDAQAAEENRNRIAQIVHTDNSNLNKSDTET</sequence>
<dbReference type="VEuPathDB" id="VectorBase:MDOMA2_004111"/>
<dbReference type="VEuPathDB" id="VectorBase:MDOA003809"/>
<comment type="cofactor">
    <cofactor evidence="1">
        <name>a divalent metal cation</name>
        <dbReference type="ChEBI" id="CHEBI:60240"/>
    </cofactor>
</comment>
<dbReference type="GO" id="GO:0016787">
    <property type="term" value="F:hydrolase activity"/>
    <property type="evidence" value="ECO:0007669"/>
    <property type="project" value="UniProtKB-KW"/>
</dbReference>
<dbReference type="PANTHER" id="PTHR22930:SF85">
    <property type="entry name" value="GH03217P-RELATED"/>
    <property type="match status" value="1"/>
</dbReference>
<keyword evidence="7" id="KW-0539">Nucleus</keyword>